<dbReference type="PANTHER" id="PTHR46060:SF1">
    <property type="entry name" value="MARINER MOS1 TRANSPOSASE-LIKE PROTEIN"/>
    <property type="match status" value="1"/>
</dbReference>
<dbReference type="GO" id="GO:0032259">
    <property type="term" value="P:methylation"/>
    <property type="evidence" value="ECO:0007669"/>
    <property type="project" value="UniProtKB-KW"/>
</dbReference>
<keyword evidence="1" id="KW-0489">Methyltransferase</keyword>
<dbReference type="GO" id="GO:0008168">
    <property type="term" value="F:methyltransferase activity"/>
    <property type="evidence" value="ECO:0007669"/>
    <property type="project" value="UniProtKB-KW"/>
</dbReference>
<sequence>MKAPLITIPHKNQTLSAQRDAIPYVSTGAFETNKNFNEYCGSTLHRRVPMAQGGPTCHRASWQPRQSTTVDRNILPPNASCIVLFSLFKQKVGLWKTINAAVYCQTLRRQQRAILSSGLVLNHDNACPHSAVVTQQFLEQFKWDVPDHPAYSPDLATNDFHLFPELKNWLGGHSFQNYEELRSNRKDHLTSLAETFFEVGIGILVHRYEKCLNLRGHYVEK</sequence>
<dbReference type="Gene3D" id="3.30.420.10">
    <property type="entry name" value="Ribonuclease H-like superfamily/Ribonuclease H"/>
    <property type="match status" value="1"/>
</dbReference>
<dbReference type="InterPro" id="IPR052709">
    <property type="entry name" value="Transposase-MT_Hybrid"/>
</dbReference>
<protein>
    <submittedName>
        <fullName evidence="1">Histone-lysine N-methyltransferase SETMAR</fullName>
    </submittedName>
</protein>
<comment type="caution">
    <text evidence="1">The sequence shown here is derived from an EMBL/GenBank/DDBJ whole genome shotgun (WGS) entry which is preliminary data.</text>
</comment>
<accession>A0A4Y2KY29</accession>
<keyword evidence="1" id="KW-0808">Transferase</keyword>
<dbReference type="GO" id="GO:0003676">
    <property type="term" value="F:nucleic acid binding"/>
    <property type="evidence" value="ECO:0007669"/>
    <property type="project" value="InterPro"/>
</dbReference>
<evidence type="ECO:0000313" key="2">
    <source>
        <dbReference type="Proteomes" id="UP000499080"/>
    </source>
</evidence>
<dbReference type="PANTHER" id="PTHR46060">
    <property type="entry name" value="MARINER MOS1 TRANSPOSASE-LIKE PROTEIN"/>
    <property type="match status" value="1"/>
</dbReference>
<proteinExistence type="predicted"/>
<reference evidence="1 2" key="1">
    <citation type="journal article" date="2019" name="Sci. Rep.">
        <title>Orb-weaving spider Araneus ventricosus genome elucidates the spidroin gene catalogue.</title>
        <authorList>
            <person name="Kono N."/>
            <person name="Nakamura H."/>
            <person name="Ohtoshi R."/>
            <person name="Moran D.A.P."/>
            <person name="Shinohara A."/>
            <person name="Yoshida Y."/>
            <person name="Fujiwara M."/>
            <person name="Mori M."/>
            <person name="Tomita M."/>
            <person name="Arakawa K."/>
        </authorList>
    </citation>
    <scope>NUCLEOTIDE SEQUENCE [LARGE SCALE GENOMIC DNA]</scope>
</reference>
<dbReference type="EMBL" id="BGPR01005126">
    <property type="protein sequence ID" value="GBN07049.1"/>
    <property type="molecule type" value="Genomic_DNA"/>
</dbReference>
<organism evidence="1 2">
    <name type="scientific">Araneus ventricosus</name>
    <name type="common">Orbweaver spider</name>
    <name type="synonym">Epeira ventricosa</name>
    <dbReference type="NCBI Taxonomy" id="182803"/>
    <lineage>
        <taxon>Eukaryota</taxon>
        <taxon>Metazoa</taxon>
        <taxon>Ecdysozoa</taxon>
        <taxon>Arthropoda</taxon>
        <taxon>Chelicerata</taxon>
        <taxon>Arachnida</taxon>
        <taxon>Araneae</taxon>
        <taxon>Araneomorphae</taxon>
        <taxon>Entelegynae</taxon>
        <taxon>Araneoidea</taxon>
        <taxon>Araneidae</taxon>
        <taxon>Araneus</taxon>
    </lineage>
</organism>
<dbReference type="Proteomes" id="UP000499080">
    <property type="component" value="Unassembled WGS sequence"/>
</dbReference>
<evidence type="ECO:0000313" key="1">
    <source>
        <dbReference type="EMBL" id="GBN07049.1"/>
    </source>
</evidence>
<keyword evidence="2" id="KW-1185">Reference proteome</keyword>
<dbReference type="InterPro" id="IPR036397">
    <property type="entry name" value="RNaseH_sf"/>
</dbReference>
<dbReference type="AlphaFoldDB" id="A0A4Y2KY29"/>
<gene>
    <name evidence="1" type="primary">SETMAR_244</name>
    <name evidence="1" type="ORF">AVEN_150761_1</name>
</gene>
<name>A0A4Y2KY29_ARAVE</name>